<sequence length="62" mass="6834">MRCARFSRPKTKSVLRPRSWASSTITTSKSMSSGSCCSRPSRIPSVMKLARVPNDVSSSKRT</sequence>
<feature type="compositionally biased region" description="Low complexity" evidence="1">
    <location>
        <begin position="22"/>
        <end position="44"/>
    </location>
</feature>
<gene>
    <name evidence="2" type="ORF">COY93_02305</name>
</gene>
<feature type="compositionally biased region" description="Basic residues" evidence="1">
    <location>
        <begin position="1"/>
        <end position="15"/>
    </location>
</feature>
<name>A0A2M7QA42_9BACT</name>
<dbReference type="Proteomes" id="UP000230973">
    <property type="component" value="Unassembled WGS sequence"/>
</dbReference>
<dbReference type="EMBL" id="PFLC01000027">
    <property type="protein sequence ID" value="PIY62805.1"/>
    <property type="molecule type" value="Genomic_DNA"/>
</dbReference>
<organism evidence="2 3">
    <name type="scientific">Candidatus Uhrbacteria bacterium CG_4_10_14_0_8_um_filter_58_22</name>
    <dbReference type="NCBI Taxonomy" id="1975029"/>
    <lineage>
        <taxon>Bacteria</taxon>
        <taxon>Candidatus Uhriibacteriota</taxon>
    </lineage>
</organism>
<protein>
    <submittedName>
        <fullName evidence="2">Uncharacterized protein</fullName>
    </submittedName>
</protein>
<accession>A0A2M7QA42</accession>
<comment type="caution">
    <text evidence="2">The sequence shown here is derived from an EMBL/GenBank/DDBJ whole genome shotgun (WGS) entry which is preliminary data.</text>
</comment>
<feature type="region of interest" description="Disordered" evidence="1">
    <location>
        <begin position="1"/>
        <end position="44"/>
    </location>
</feature>
<evidence type="ECO:0000313" key="2">
    <source>
        <dbReference type="EMBL" id="PIY62805.1"/>
    </source>
</evidence>
<evidence type="ECO:0000256" key="1">
    <source>
        <dbReference type="SAM" id="MobiDB-lite"/>
    </source>
</evidence>
<evidence type="ECO:0000313" key="3">
    <source>
        <dbReference type="Proteomes" id="UP000230973"/>
    </source>
</evidence>
<dbReference type="AlphaFoldDB" id="A0A2M7QA42"/>
<proteinExistence type="predicted"/>
<reference evidence="3" key="1">
    <citation type="submission" date="2017-09" db="EMBL/GenBank/DDBJ databases">
        <title>Depth-based differentiation of microbial function through sediment-hosted aquifers and enrichment of novel symbionts in the deep terrestrial subsurface.</title>
        <authorList>
            <person name="Probst A.J."/>
            <person name="Ladd B."/>
            <person name="Jarett J.K."/>
            <person name="Geller-Mcgrath D.E."/>
            <person name="Sieber C.M.K."/>
            <person name="Emerson J.B."/>
            <person name="Anantharaman K."/>
            <person name="Thomas B.C."/>
            <person name="Malmstrom R."/>
            <person name="Stieglmeier M."/>
            <person name="Klingl A."/>
            <person name="Woyke T."/>
            <person name="Ryan C.M."/>
            <person name="Banfield J.F."/>
        </authorList>
    </citation>
    <scope>NUCLEOTIDE SEQUENCE [LARGE SCALE GENOMIC DNA]</scope>
</reference>